<dbReference type="AlphaFoldDB" id="A0A3D8VLV5"/>
<name>A0A3D8VLV5_9BACI</name>
<evidence type="ECO:0000313" key="1">
    <source>
        <dbReference type="EMBL" id="RDY70330.1"/>
    </source>
</evidence>
<organism evidence="1 2">
    <name type="scientific">Halobacillus trueperi</name>
    <dbReference type="NCBI Taxonomy" id="156205"/>
    <lineage>
        <taxon>Bacteria</taxon>
        <taxon>Bacillati</taxon>
        <taxon>Bacillota</taxon>
        <taxon>Bacilli</taxon>
        <taxon>Bacillales</taxon>
        <taxon>Bacillaceae</taxon>
        <taxon>Halobacillus</taxon>
    </lineage>
</organism>
<protein>
    <submittedName>
        <fullName evidence="1">DUF2313 domain-containing protein</fullName>
    </submittedName>
</protein>
<dbReference type="EMBL" id="QTLC01000048">
    <property type="protein sequence ID" value="RDY70330.1"/>
    <property type="molecule type" value="Genomic_DNA"/>
</dbReference>
<sequence length="302" mass="33492">MIFIQPGTNSNERMMSYIPDFFKTSRIMNELMRTRGFEIEQVIQAYDEILDQFFIQTATWYLEEYEKQHGLPINKARPIEDRRKRVLSKRRSGRANLLGILQAEEPTITQAWGGNILPFTIHSDEDPYPFKEIVRLLKAHAPSHLGYSFKIINSDGGSYTVGMSKKSRFLINHELKAGSTDAGVYPWSYGKGDSKKDTVTVERLYHQGTGDYQLAGNLYVSDKKVSSTSGNVTGSTVNVASIPVIGSGDYQNSNSFIAGESPDYERSGSSVGGQVEVETINLAGTGETRMNCGNFAAGEEVA</sequence>
<accession>A0A3D8VLV5</accession>
<proteinExistence type="predicted"/>
<reference evidence="1 2" key="1">
    <citation type="submission" date="2018-08" db="EMBL/GenBank/DDBJ databases">
        <title>Genome sequence of strict halophilic Halobacillus trueperi SS1 isolated from Lunsu, a salty water body of North West Himalayas.</title>
        <authorList>
            <person name="Gupta S."/>
            <person name="Sharma P."/>
            <person name="Dev K."/>
            <person name="Baumler D."/>
            <person name="Sourirajan A."/>
        </authorList>
    </citation>
    <scope>NUCLEOTIDE SEQUENCE [LARGE SCALE GENOMIC DNA]</scope>
    <source>
        <strain evidence="1 2">SS1</strain>
    </source>
</reference>
<comment type="caution">
    <text evidence="1">The sequence shown here is derived from an EMBL/GenBank/DDBJ whole genome shotgun (WGS) entry which is preliminary data.</text>
</comment>
<dbReference type="Pfam" id="PF10076">
    <property type="entry name" value="Phage_Mu_Gp48"/>
    <property type="match status" value="1"/>
</dbReference>
<dbReference type="Proteomes" id="UP000257032">
    <property type="component" value="Unassembled WGS sequence"/>
</dbReference>
<dbReference type="InterPro" id="IPR018755">
    <property type="entry name" value="Phage_Mu_Gp48"/>
</dbReference>
<gene>
    <name evidence="1" type="ORF">DXT76_13765</name>
</gene>
<evidence type="ECO:0000313" key="2">
    <source>
        <dbReference type="Proteomes" id="UP000257032"/>
    </source>
</evidence>
<dbReference type="RefSeq" id="WP_115894504.1">
    <property type="nucleotide sequence ID" value="NZ_QTLC01000048.1"/>
</dbReference>